<dbReference type="RefSeq" id="WP_264712435.1">
    <property type="nucleotide sequence ID" value="NZ_JAPDNT010000002.1"/>
</dbReference>
<keyword evidence="4 12" id="KW-0808">Transferase</keyword>
<feature type="compositionally biased region" description="Basic and acidic residues" evidence="13">
    <location>
        <begin position="222"/>
        <end position="231"/>
    </location>
</feature>
<dbReference type="GO" id="GO:0004798">
    <property type="term" value="F:dTMP kinase activity"/>
    <property type="evidence" value="ECO:0007669"/>
    <property type="project" value="UniProtKB-UniRule"/>
</dbReference>
<dbReference type="AlphaFoldDB" id="A0AA41YQT3"/>
<dbReference type="PANTHER" id="PTHR10344:SF4">
    <property type="entry name" value="UMP-CMP KINASE 2, MITOCHONDRIAL"/>
    <property type="match status" value="1"/>
</dbReference>
<comment type="function">
    <text evidence="11 12">Phosphorylation of dTMP to form dTDP in both de novo and salvage pathways of dTTP synthesis.</text>
</comment>
<dbReference type="SUPFAM" id="SSF52540">
    <property type="entry name" value="P-loop containing nucleoside triphosphate hydrolases"/>
    <property type="match status" value="1"/>
</dbReference>
<dbReference type="GO" id="GO:0006235">
    <property type="term" value="P:dTTP biosynthetic process"/>
    <property type="evidence" value="ECO:0007669"/>
    <property type="project" value="UniProtKB-UniRule"/>
</dbReference>
<dbReference type="Pfam" id="PF02223">
    <property type="entry name" value="Thymidylate_kin"/>
    <property type="match status" value="1"/>
</dbReference>
<dbReference type="FunFam" id="3.40.50.300:FF:000225">
    <property type="entry name" value="Thymidylate kinase"/>
    <property type="match status" value="1"/>
</dbReference>
<evidence type="ECO:0000256" key="12">
    <source>
        <dbReference type="HAMAP-Rule" id="MF_00165"/>
    </source>
</evidence>
<dbReference type="PROSITE" id="PS01331">
    <property type="entry name" value="THYMIDYLATE_KINASE"/>
    <property type="match status" value="1"/>
</dbReference>
<feature type="binding site" evidence="12">
    <location>
        <begin position="12"/>
        <end position="19"/>
    </location>
    <ligand>
        <name>ATP</name>
        <dbReference type="ChEBI" id="CHEBI:30616"/>
    </ligand>
</feature>
<feature type="region of interest" description="Disordered" evidence="13">
    <location>
        <begin position="209"/>
        <end position="231"/>
    </location>
</feature>
<evidence type="ECO:0000313" key="15">
    <source>
        <dbReference type="EMBL" id="MCW3473817.1"/>
    </source>
</evidence>
<accession>A0AA41YQT3</accession>
<keyword evidence="8 12" id="KW-0067">ATP-binding</keyword>
<dbReference type="CDD" id="cd01672">
    <property type="entry name" value="TMPK"/>
    <property type="match status" value="1"/>
</dbReference>
<evidence type="ECO:0000313" key="16">
    <source>
        <dbReference type="Proteomes" id="UP001165679"/>
    </source>
</evidence>
<evidence type="ECO:0000256" key="9">
    <source>
        <dbReference type="ARBA" id="ARBA00029962"/>
    </source>
</evidence>
<dbReference type="GO" id="GO:0005829">
    <property type="term" value="C:cytosol"/>
    <property type="evidence" value="ECO:0007669"/>
    <property type="project" value="TreeGrafter"/>
</dbReference>
<evidence type="ECO:0000256" key="2">
    <source>
        <dbReference type="ARBA" id="ARBA00012980"/>
    </source>
</evidence>
<evidence type="ECO:0000256" key="7">
    <source>
        <dbReference type="ARBA" id="ARBA00022777"/>
    </source>
</evidence>
<evidence type="ECO:0000256" key="1">
    <source>
        <dbReference type="ARBA" id="ARBA00009776"/>
    </source>
</evidence>
<dbReference type="GO" id="GO:0006227">
    <property type="term" value="P:dUDP biosynthetic process"/>
    <property type="evidence" value="ECO:0007669"/>
    <property type="project" value="TreeGrafter"/>
</dbReference>
<evidence type="ECO:0000256" key="10">
    <source>
        <dbReference type="ARBA" id="ARBA00048743"/>
    </source>
</evidence>
<reference evidence="15" key="1">
    <citation type="submission" date="2022-09" db="EMBL/GenBank/DDBJ databases">
        <title>Rhodovastum sp. nov. RN2-1 isolated from soil in Seongnam, South Korea.</title>
        <authorList>
            <person name="Le N.T."/>
        </authorList>
    </citation>
    <scope>NUCLEOTIDE SEQUENCE</scope>
    <source>
        <strain evidence="15">RN2-1</strain>
    </source>
</reference>
<sequence length="231" mass="24724">MDSKGRFITLEGGEGAGKSTQARRLADALAREGVPVLRTREPGGAPGAEVLRRLLLDGEIAWSPPAETLLHFAARAEHVERTIRPALDAGMWVVCDRFADSTMVYQGYGQGADRADIAALTDMLGLRPDLTLVLDVTVPTSLARLAQRGSAADRYESLGEVFFARIRDGFRAVAEGDPARCVLIEAESEEDDVARTILATVLDRLCDPSSPPPLVGLGRGADQGRGEGESR</sequence>
<reference evidence="15" key="2">
    <citation type="submission" date="2022-10" db="EMBL/GenBank/DDBJ databases">
        <authorList>
            <person name="Trinh H.N."/>
        </authorList>
    </citation>
    <scope>NUCLEOTIDE SEQUENCE</scope>
    <source>
        <strain evidence="15">RN2-1</strain>
    </source>
</reference>
<feature type="domain" description="Thymidylate kinase-like" evidence="14">
    <location>
        <begin position="10"/>
        <end position="197"/>
    </location>
</feature>
<dbReference type="InterPro" id="IPR018095">
    <property type="entry name" value="Thymidylate_kin_CS"/>
</dbReference>
<comment type="similarity">
    <text evidence="1 12">Belongs to the thymidylate kinase family.</text>
</comment>
<dbReference type="NCBIfam" id="TIGR00041">
    <property type="entry name" value="DTMP_kinase"/>
    <property type="match status" value="1"/>
</dbReference>
<evidence type="ECO:0000256" key="5">
    <source>
        <dbReference type="ARBA" id="ARBA00022727"/>
    </source>
</evidence>
<evidence type="ECO:0000256" key="4">
    <source>
        <dbReference type="ARBA" id="ARBA00022679"/>
    </source>
</evidence>
<keyword evidence="7 12" id="KW-0418">Kinase</keyword>
<proteinExistence type="inferred from homology"/>
<gene>
    <name evidence="12 15" type="primary">tmk</name>
    <name evidence="15" type="ORF">OL599_04435</name>
</gene>
<dbReference type="Proteomes" id="UP001165679">
    <property type="component" value="Unassembled WGS sequence"/>
</dbReference>
<dbReference type="InterPro" id="IPR039430">
    <property type="entry name" value="Thymidylate_kin-like_dom"/>
</dbReference>
<evidence type="ECO:0000256" key="6">
    <source>
        <dbReference type="ARBA" id="ARBA00022741"/>
    </source>
</evidence>
<evidence type="ECO:0000256" key="13">
    <source>
        <dbReference type="SAM" id="MobiDB-lite"/>
    </source>
</evidence>
<comment type="catalytic activity">
    <reaction evidence="10 12">
        <text>dTMP + ATP = dTDP + ADP</text>
        <dbReference type="Rhea" id="RHEA:13517"/>
        <dbReference type="ChEBI" id="CHEBI:30616"/>
        <dbReference type="ChEBI" id="CHEBI:58369"/>
        <dbReference type="ChEBI" id="CHEBI:63528"/>
        <dbReference type="ChEBI" id="CHEBI:456216"/>
        <dbReference type="EC" id="2.7.4.9"/>
    </reaction>
</comment>
<comment type="caution">
    <text evidence="15">The sequence shown here is derived from an EMBL/GenBank/DDBJ whole genome shotgun (WGS) entry which is preliminary data.</text>
</comment>
<evidence type="ECO:0000256" key="11">
    <source>
        <dbReference type="ARBA" id="ARBA00057735"/>
    </source>
</evidence>
<keyword evidence="16" id="KW-1185">Reference proteome</keyword>
<keyword evidence="6 12" id="KW-0547">Nucleotide-binding</keyword>
<evidence type="ECO:0000256" key="3">
    <source>
        <dbReference type="ARBA" id="ARBA00017144"/>
    </source>
</evidence>
<protein>
    <recommendedName>
        <fullName evidence="3 12">Thymidylate kinase</fullName>
        <ecNumber evidence="2 12">2.7.4.9</ecNumber>
    </recommendedName>
    <alternativeName>
        <fullName evidence="9 12">dTMP kinase</fullName>
    </alternativeName>
</protein>
<name>A0AA41YQT3_9PROT</name>
<evidence type="ECO:0000259" key="14">
    <source>
        <dbReference type="Pfam" id="PF02223"/>
    </source>
</evidence>
<dbReference type="EC" id="2.7.4.9" evidence="2 12"/>
<dbReference type="InterPro" id="IPR027417">
    <property type="entry name" value="P-loop_NTPase"/>
</dbReference>
<dbReference type="GO" id="GO:0005524">
    <property type="term" value="F:ATP binding"/>
    <property type="evidence" value="ECO:0007669"/>
    <property type="project" value="UniProtKB-UniRule"/>
</dbReference>
<organism evidence="15 16">
    <name type="scientific">Limobrevibacterium gyesilva</name>
    <dbReference type="NCBI Taxonomy" id="2991712"/>
    <lineage>
        <taxon>Bacteria</taxon>
        <taxon>Pseudomonadati</taxon>
        <taxon>Pseudomonadota</taxon>
        <taxon>Alphaproteobacteria</taxon>
        <taxon>Acetobacterales</taxon>
        <taxon>Acetobacteraceae</taxon>
        <taxon>Limobrevibacterium</taxon>
    </lineage>
</organism>
<dbReference type="EMBL" id="JAPDNT010000002">
    <property type="protein sequence ID" value="MCW3473817.1"/>
    <property type="molecule type" value="Genomic_DNA"/>
</dbReference>
<dbReference type="InterPro" id="IPR018094">
    <property type="entry name" value="Thymidylate_kinase"/>
</dbReference>
<evidence type="ECO:0000256" key="8">
    <source>
        <dbReference type="ARBA" id="ARBA00022840"/>
    </source>
</evidence>
<dbReference type="HAMAP" id="MF_00165">
    <property type="entry name" value="Thymidylate_kinase"/>
    <property type="match status" value="1"/>
</dbReference>
<dbReference type="PANTHER" id="PTHR10344">
    <property type="entry name" value="THYMIDYLATE KINASE"/>
    <property type="match status" value="1"/>
</dbReference>
<keyword evidence="5 12" id="KW-0545">Nucleotide biosynthesis</keyword>
<dbReference type="GO" id="GO:0006233">
    <property type="term" value="P:dTDP biosynthetic process"/>
    <property type="evidence" value="ECO:0007669"/>
    <property type="project" value="InterPro"/>
</dbReference>
<dbReference type="Gene3D" id="3.40.50.300">
    <property type="entry name" value="P-loop containing nucleotide triphosphate hydrolases"/>
    <property type="match status" value="1"/>
</dbReference>